<dbReference type="EMBL" id="BAAATD010000002">
    <property type="protein sequence ID" value="GAA2586313.1"/>
    <property type="molecule type" value="Genomic_DNA"/>
</dbReference>
<sequence length="54" mass="5593">MESSTALAASYGRPSVIHTNLAPFSDDLRRGANPTGDSGTEQAGRRAALAPPPR</sequence>
<name>A0ABN3PHV4_9ACTN</name>
<reference evidence="2 3" key="1">
    <citation type="journal article" date="2019" name="Int. J. Syst. Evol. Microbiol.">
        <title>The Global Catalogue of Microorganisms (GCM) 10K type strain sequencing project: providing services to taxonomists for standard genome sequencing and annotation.</title>
        <authorList>
            <consortium name="The Broad Institute Genomics Platform"/>
            <consortium name="The Broad Institute Genome Sequencing Center for Infectious Disease"/>
            <person name="Wu L."/>
            <person name="Ma J."/>
        </authorList>
    </citation>
    <scope>NUCLEOTIDE SEQUENCE [LARGE SCALE GENOMIC DNA]</scope>
    <source>
        <strain evidence="2 3">JCM 6833</strain>
    </source>
</reference>
<organism evidence="2 3">
    <name type="scientific">Actinomadura fulvescens</name>
    <dbReference type="NCBI Taxonomy" id="46160"/>
    <lineage>
        <taxon>Bacteria</taxon>
        <taxon>Bacillati</taxon>
        <taxon>Actinomycetota</taxon>
        <taxon>Actinomycetes</taxon>
        <taxon>Streptosporangiales</taxon>
        <taxon>Thermomonosporaceae</taxon>
        <taxon>Actinomadura</taxon>
    </lineage>
</organism>
<accession>A0ABN3PHV4</accession>
<evidence type="ECO:0000313" key="2">
    <source>
        <dbReference type="EMBL" id="GAA2586313.1"/>
    </source>
</evidence>
<protein>
    <submittedName>
        <fullName evidence="2">Uncharacterized protein</fullName>
    </submittedName>
</protein>
<keyword evidence="3" id="KW-1185">Reference proteome</keyword>
<gene>
    <name evidence="2" type="ORF">GCM10010411_18800</name>
</gene>
<evidence type="ECO:0000256" key="1">
    <source>
        <dbReference type="SAM" id="MobiDB-lite"/>
    </source>
</evidence>
<evidence type="ECO:0000313" key="3">
    <source>
        <dbReference type="Proteomes" id="UP001501509"/>
    </source>
</evidence>
<comment type="caution">
    <text evidence="2">The sequence shown here is derived from an EMBL/GenBank/DDBJ whole genome shotgun (WGS) entry which is preliminary data.</text>
</comment>
<feature type="region of interest" description="Disordered" evidence="1">
    <location>
        <begin position="1"/>
        <end position="54"/>
    </location>
</feature>
<feature type="compositionally biased region" description="Low complexity" evidence="1">
    <location>
        <begin position="45"/>
        <end position="54"/>
    </location>
</feature>
<dbReference type="Proteomes" id="UP001501509">
    <property type="component" value="Unassembled WGS sequence"/>
</dbReference>
<proteinExistence type="predicted"/>